<evidence type="ECO:0000259" key="5">
    <source>
        <dbReference type="Pfam" id="PF00107"/>
    </source>
</evidence>
<dbReference type="GO" id="GO:0008270">
    <property type="term" value="F:zinc ion binding"/>
    <property type="evidence" value="ECO:0007669"/>
    <property type="project" value="InterPro"/>
</dbReference>
<dbReference type="InterPro" id="IPR050129">
    <property type="entry name" value="Zn_alcohol_dh"/>
</dbReference>
<dbReference type="SUPFAM" id="SSF51735">
    <property type="entry name" value="NAD(P)-binding Rossmann-fold domains"/>
    <property type="match status" value="1"/>
</dbReference>
<dbReference type="PROSITE" id="PS00059">
    <property type="entry name" value="ADH_ZINC"/>
    <property type="match status" value="1"/>
</dbReference>
<reference evidence="8" key="1">
    <citation type="submission" date="2019-01" db="EMBL/GenBank/DDBJ databases">
        <title>Draft genomes of a novel of Sporanaerobacter strains.</title>
        <authorList>
            <person name="Ma S."/>
        </authorList>
    </citation>
    <scope>NUCLEOTIDE SEQUENCE [LARGE SCALE GENOMIC DNA]</scope>
    <source>
        <strain evidence="8">NJN-17</strain>
    </source>
</reference>
<protein>
    <submittedName>
        <fullName evidence="7">Alcohol dehydrogenase</fullName>
    </submittedName>
</protein>
<dbReference type="InterPro" id="IPR011032">
    <property type="entry name" value="GroES-like_sf"/>
</dbReference>
<keyword evidence="3" id="KW-0560">Oxidoreductase</keyword>
<evidence type="ECO:0000256" key="3">
    <source>
        <dbReference type="ARBA" id="ARBA00023002"/>
    </source>
</evidence>
<dbReference type="InterPro" id="IPR002328">
    <property type="entry name" value="ADH_Zn_CS"/>
</dbReference>
<organism evidence="7 8">
    <name type="scientific">Acidilutibacter cellobiosedens</name>
    <dbReference type="NCBI Taxonomy" id="2507161"/>
    <lineage>
        <taxon>Bacteria</taxon>
        <taxon>Bacillati</taxon>
        <taxon>Bacillota</taxon>
        <taxon>Tissierellia</taxon>
        <taxon>Tissierellales</taxon>
        <taxon>Acidilutibacteraceae</taxon>
        <taxon>Acidilutibacter</taxon>
    </lineage>
</organism>
<dbReference type="AlphaFoldDB" id="A0A410QA93"/>
<evidence type="ECO:0000256" key="2">
    <source>
        <dbReference type="ARBA" id="ARBA00022833"/>
    </source>
</evidence>
<gene>
    <name evidence="7" type="ORF">EQM13_03960</name>
</gene>
<evidence type="ECO:0000259" key="6">
    <source>
        <dbReference type="Pfam" id="PF08240"/>
    </source>
</evidence>
<proteinExistence type="inferred from homology"/>
<dbReference type="RefSeq" id="WP_128752014.1">
    <property type="nucleotide sequence ID" value="NZ_CP035282.1"/>
</dbReference>
<dbReference type="InterPro" id="IPR013149">
    <property type="entry name" value="ADH-like_C"/>
</dbReference>
<dbReference type="Pfam" id="PF00107">
    <property type="entry name" value="ADH_zinc_N"/>
    <property type="match status" value="1"/>
</dbReference>
<dbReference type="EMBL" id="CP035282">
    <property type="protein sequence ID" value="QAT60794.1"/>
    <property type="molecule type" value="Genomic_DNA"/>
</dbReference>
<sequence>MEIPKETKYGCLTSKFHAEVRMISLPDELKSGEILIRQEACNICTADYTQWLGQREHRGYPMAGGHEGVGTVIAKADDVYEFNLGDRIAFIFPYCGHCKNCKMGRQDECTCREKVKLPLKGTQQYFGFSQYMVRHSRYCVKISRKLPLPEACFVEPVATVLNAQNNLTHRLGDTVLVIGGGTMGLLNAEVERLRGSKVIVSEVMEEKLKKAEEMGFETINPQETDIKTVIDEFTDHKGLDIVILAVGNQVALNQALDLIKKKNGQILFFSASYPSAELNIPANRIHYDKLRLLGAFNSTLIDFYQASRLLGNKLVNVSKLVDSIYDLNDIQEAFKRASEPNTYRVCVKLNEWEDE</sequence>
<feature type="domain" description="Alcohol dehydrogenase-like C-terminal" evidence="5">
    <location>
        <begin position="184"/>
        <end position="310"/>
    </location>
</feature>
<dbReference type="GO" id="GO:0016491">
    <property type="term" value="F:oxidoreductase activity"/>
    <property type="evidence" value="ECO:0007669"/>
    <property type="project" value="UniProtKB-KW"/>
</dbReference>
<dbReference type="PANTHER" id="PTHR43401">
    <property type="entry name" value="L-THREONINE 3-DEHYDROGENASE"/>
    <property type="match status" value="1"/>
</dbReference>
<dbReference type="PANTHER" id="PTHR43401:SF2">
    <property type="entry name" value="L-THREONINE 3-DEHYDROGENASE"/>
    <property type="match status" value="1"/>
</dbReference>
<comment type="cofactor">
    <cofactor evidence="4">
        <name>Zn(2+)</name>
        <dbReference type="ChEBI" id="CHEBI:29105"/>
    </cofactor>
</comment>
<name>A0A410QA93_9FIRM</name>
<dbReference type="Gene3D" id="3.90.180.10">
    <property type="entry name" value="Medium-chain alcohol dehydrogenases, catalytic domain"/>
    <property type="match status" value="1"/>
</dbReference>
<accession>A0A410QA93</accession>
<keyword evidence="2 4" id="KW-0862">Zinc</keyword>
<dbReference type="KEGG" id="spoa:EQM13_03960"/>
<dbReference type="InterPro" id="IPR013154">
    <property type="entry name" value="ADH-like_N"/>
</dbReference>
<keyword evidence="1 4" id="KW-0479">Metal-binding</keyword>
<evidence type="ECO:0000313" key="8">
    <source>
        <dbReference type="Proteomes" id="UP000287969"/>
    </source>
</evidence>
<comment type="similarity">
    <text evidence="4">Belongs to the zinc-containing alcohol dehydrogenase family.</text>
</comment>
<dbReference type="SUPFAM" id="SSF50129">
    <property type="entry name" value="GroES-like"/>
    <property type="match status" value="1"/>
</dbReference>
<evidence type="ECO:0000256" key="4">
    <source>
        <dbReference type="RuleBase" id="RU361277"/>
    </source>
</evidence>
<dbReference type="Gene3D" id="3.40.50.720">
    <property type="entry name" value="NAD(P)-binding Rossmann-like Domain"/>
    <property type="match status" value="1"/>
</dbReference>
<dbReference type="OrthoDB" id="9769198at2"/>
<evidence type="ECO:0000313" key="7">
    <source>
        <dbReference type="EMBL" id="QAT60794.1"/>
    </source>
</evidence>
<dbReference type="InterPro" id="IPR036291">
    <property type="entry name" value="NAD(P)-bd_dom_sf"/>
</dbReference>
<dbReference type="Pfam" id="PF08240">
    <property type="entry name" value="ADH_N"/>
    <property type="match status" value="1"/>
</dbReference>
<keyword evidence="8" id="KW-1185">Reference proteome</keyword>
<feature type="domain" description="Alcohol dehydrogenase-like N-terminal" evidence="6">
    <location>
        <begin position="31"/>
        <end position="143"/>
    </location>
</feature>
<evidence type="ECO:0000256" key="1">
    <source>
        <dbReference type="ARBA" id="ARBA00022723"/>
    </source>
</evidence>
<dbReference type="Proteomes" id="UP000287969">
    <property type="component" value="Chromosome"/>
</dbReference>